<dbReference type="AlphaFoldDB" id="A0A182WPC7"/>
<keyword evidence="2" id="KW-1185">Reference proteome</keyword>
<sequence>MGTISHEMPLGEVKLTKSVCAISSNDGGECRVKDDRTVLGQMYCRHVQLLRGEGKADFLFNTFTQQSETFNCLLFMVKSVLIC</sequence>
<name>A0A182WPC7_9DIPT</name>
<reference evidence="2" key="1">
    <citation type="submission" date="2013-03" db="EMBL/GenBank/DDBJ databases">
        <title>The Genome Sequence of Anopheles minimus MINIMUS1.</title>
        <authorList>
            <consortium name="The Broad Institute Genomics Platform"/>
            <person name="Neafsey D.E."/>
            <person name="Walton C."/>
            <person name="Walker B."/>
            <person name="Young S.K."/>
            <person name="Zeng Q."/>
            <person name="Gargeya S."/>
            <person name="Fitzgerald M."/>
            <person name="Haas B."/>
            <person name="Abouelleil A."/>
            <person name="Allen A.W."/>
            <person name="Alvarado L."/>
            <person name="Arachchi H.M."/>
            <person name="Berlin A.M."/>
            <person name="Chapman S.B."/>
            <person name="Gainer-Dewar J."/>
            <person name="Goldberg J."/>
            <person name="Griggs A."/>
            <person name="Gujja S."/>
            <person name="Hansen M."/>
            <person name="Howarth C."/>
            <person name="Imamovic A."/>
            <person name="Ireland A."/>
            <person name="Larimer J."/>
            <person name="McCowan C."/>
            <person name="Murphy C."/>
            <person name="Pearson M."/>
            <person name="Poon T.W."/>
            <person name="Priest M."/>
            <person name="Roberts A."/>
            <person name="Saif S."/>
            <person name="Shea T."/>
            <person name="Sisk P."/>
            <person name="Sykes S."/>
            <person name="Wortman J."/>
            <person name="Nusbaum C."/>
            <person name="Birren B."/>
        </authorList>
    </citation>
    <scope>NUCLEOTIDE SEQUENCE [LARGE SCALE GENOMIC DNA]</scope>
    <source>
        <strain evidence="2">MINIMUS1</strain>
    </source>
</reference>
<dbReference type="Proteomes" id="UP000075920">
    <property type="component" value="Unassembled WGS sequence"/>
</dbReference>
<organism evidence="1 2">
    <name type="scientific">Anopheles minimus</name>
    <dbReference type="NCBI Taxonomy" id="112268"/>
    <lineage>
        <taxon>Eukaryota</taxon>
        <taxon>Metazoa</taxon>
        <taxon>Ecdysozoa</taxon>
        <taxon>Arthropoda</taxon>
        <taxon>Hexapoda</taxon>
        <taxon>Insecta</taxon>
        <taxon>Pterygota</taxon>
        <taxon>Neoptera</taxon>
        <taxon>Endopterygota</taxon>
        <taxon>Diptera</taxon>
        <taxon>Nematocera</taxon>
        <taxon>Culicoidea</taxon>
        <taxon>Culicidae</taxon>
        <taxon>Anophelinae</taxon>
        <taxon>Anopheles</taxon>
    </lineage>
</organism>
<reference evidence="1" key="2">
    <citation type="submission" date="2020-05" db="UniProtKB">
        <authorList>
            <consortium name="EnsemblMetazoa"/>
        </authorList>
    </citation>
    <scope>IDENTIFICATION</scope>
    <source>
        <strain evidence="1">MINIMUS1</strain>
    </source>
</reference>
<evidence type="ECO:0000313" key="2">
    <source>
        <dbReference type="Proteomes" id="UP000075920"/>
    </source>
</evidence>
<protein>
    <submittedName>
        <fullName evidence="1">Uncharacterized protein</fullName>
    </submittedName>
</protein>
<accession>A0A182WPC7</accession>
<proteinExistence type="predicted"/>
<dbReference type="VEuPathDB" id="VectorBase:AMIN014532"/>
<dbReference type="EnsemblMetazoa" id="AMIN014532-RA">
    <property type="protein sequence ID" value="AMIN014532-PA"/>
    <property type="gene ID" value="AMIN014532"/>
</dbReference>
<evidence type="ECO:0000313" key="1">
    <source>
        <dbReference type="EnsemblMetazoa" id="AMIN014532-PA"/>
    </source>
</evidence>